<dbReference type="EMBL" id="LK052891">
    <property type="protein sequence ID" value="CDR41224.1"/>
    <property type="molecule type" value="Genomic_DNA"/>
</dbReference>
<comment type="similarity">
    <text evidence="3">Belongs to the MT-A70-like family.</text>
</comment>
<dbReference type="GO" id="GO:0036396">
    <property type="term" value="C:RNA N6-methyladenosine methyltransferase complex"/>
    <property type="evidence" value="ECO:0007669"/>
    <property type="project" value="TreeGrafter"/>
</dbReference>
<feature type="region of interest" description="Disordered" evidence="4">
    <location>
        <begin position="1"/>
        <end position="42"/>
    </location>
</feature>
<proteinExistence type="inferred from homology"/>
<evidence type="ECO:0000256" key="4">
    <source>
        <dbReference type="SAM" id="MobiDB-lite"/>
    </source>
</evidence>
<dbReference type="PROSITE" id="PS51592">
    <property type="entry name" value="SAM_MTA70L_2"/>
    <property type="match status" value="1"/>
</dbReference>
<dbReference type="PhylomeDB" id="A0A061AUG4"/>
<dbReference type="PANTHER" id="PTHR13107:SF0">
    <property type="entry name" value="N6-ADENOSINE-METHYLTRANSFERASE NON-CATALYTIC SUBUNIT"/>
    <property type="match status" value="1"/>
</dbReference>
<sequence>MSSSGIRKEPTYPYSQWSSSQSFGANMPHMRGTNRPKGGRRGDELFNYYDQTPHRQNFGPATTSMEPSALWREVSSSSGVTLDDKLQGRVTTAVNQLKQGPPRWNHRLKGYRAPTSSHVAKRRQQDNNVLARNFTKNDYTSNYVHTSELPTNFVRNVKNPVEGYPKLQRLFQLKETQTDKYACKPYGSRIELDKMVATLNKWIHIDKLAFDVIMIGSLTENQFIIPLLTQLPLERLCSKPGFLFVWASAKKINELTGLLNSDGWAKKFRRSEELVFVPVTKDSPYYPGKDTMDEESVFENTQWHCWMCITGTVRRSSDGQLIHCNVDTDLKVESPSEKNDNMVVPDHIYQVAENFSSATRRLHIIPSRSGFDNPVRPRRGWVIMSPDIIVDNFEPSKYKNDISTIGFNVPQNQEIESIRPKSPTLRNTSLSSTTNSYHSQNNRQPITSS</sequence>
<reference evidence="5" key="1">
    <citation type="journal article" date="2014" name="Genome Announc.">
        <title>Genome sequence of the yeast Cyberlindnera fabianii (Hansenula fabianii).</title>
        <authorList>
            <person name="Freel K.C."/>
            <person name="Sarilar V."/>
            <person name="Neuveglise C."/>
            <person name="Devillers H."/>
            <person name="Friedrich A."/>
            <person name="Schacherer J."/>
        </authorList>
    </citation>
    <scope>NUCLEOTIDE SEQUENCE</scope>
    <source>
        <strain evidence="5">YJS4271</strain>
    </source>
</reference>
<dbReference type="InterPro" id="IPR045123">
    <property type="entry name" value="METTL14-like"/>
</dbReference>
<gene>
    <name evidence="5" type="ORF">CYFA0S_06e04280g</name>
</gene>
<feature type="compositionally biased region" description="Polar residues" evidence="4">
    <location>
        <begin position="437"/>
        <end position="449"/>
    </location>
</feature>
<dbReference type="Pfam" id="PF05063">
    <property type="entry name" value="MT-A70"/>
    <property type="match status" value="1"/>
</dbReference>
<feature type="region of interest" description="Disordered" evidence="4">
    <location>
        <begin position="413"/>
        <end position="449"/>
    </location>
</feature>
<dbReference type="PANTHER" id="PTHR13107">
    <property type="entry name" value="N6-ADENOSINE-METHYLTRANSFERASE NON-CATALYTIC SUBUNIT"/>
    <property type="match status" value="1"/>
</dbReference>
<evidence type="ECO:0000256" key="2">
    <source>
        <dbReference type="ARBA" id="ARBA00023242"/>
    </source>
</evidence>
<evidence type="ECO:0000256" key="3">
    <source>
        <dbReference type="PROSITE-ProRule" id="PRU00489"/>
    </source>
</evidence>
<dbReference type="OrthoDB" id="14833at2759"/>
<feature type="compositionally biased region" description="Low complexity" evidence="4">
    <location>
        <begin position="424"/>
        <end position="436"/>
    </location>
</feature>
<comment type="subcellular location">
    <subcellularLocation>
        <location evidence="1">Nucleus</location>
    </subcellularLocation>
</comment>
<dbReference type="PROSITE" id="PS51143">
    <property type="entry name" value="MT_A70"/>
    <property type="match status" value="1"/>
</dbReference>
<evidence type="ECO:0000313" key="5">
    <source>
        <dbReference type="EMBL" id="CDR41224.1"/>
    </source>
</evidence>
<organism evidence="5">
    <name type="scientific">Cyberlindnera fabianii</name>
    <name type="common">Yeast</name>
    <name type="synonym">Hansenula fabianii</name>
    <dbReference type="NCBI Taxonomy" id="36022"/>
    <lineage>
        <taxon>Eukaryota</taxon>
        <taxon>Fungi</taxon>
        <taxon>Dikarya</taxon>
        <taxon>Ascomycota</taxon>
        <taxon>Saccharomycotina</taxon>
        <taxon>Saccharomycetes</taxon>
        <taxon>Phaffomycetales</taxon>
        <taxon>Phaffomycetaceae</taxon>
        <taxon>Cyberlindnera</taxon>
    </lineage>
</organism>
<name>A0A061AUG4_CYBFA</name>
<accession>A0A061AUG4</accession>
<protein>
    <submittedName>
        <fullName evidence="5">CYFA0S06e04280g1_1</fullName>
    </submittedName>
</protein>
<feature type="compositionally biased region" description="Basic and acidic residues" evidence="4">
    <location>
        <begin position="1"/>
        <end position="10"/>
    </location>
</feature>
<dbReference type="GO" id="GO:0003729">
    <property type="term" value="F:mRNA binding"/>
    <property type="evidence" value="ECO:0007669"/>
    <property type="project" value="TreeGrafter"/>
</dbReference>
<dbReference type="VEuPathDB" id="FungiDB:BON22_3031"/>
<dbReference type="AlphaFoldDB" id="A0A061AUG4"/>
<dbReference type="GO" id="GO:0005634">
    <property type="term" value="C:nucleus"/>
    <property type="evidence" value="ECO:0007669"/>
    <property type="project" value="UniProtKB-SubCell"/>
</dbReference>
<evidence type="ECO:0000256" key="1">
    <source>
        <dbReference type="ARBA" id="ARBA00004123"/>
    </source>
</evidence>
<dbReference type="InterPro" id="IPR007757">
    <property type="entry name" value="MT-A70-like"/>
</dbReference>
<keyword evidence="2" id="KW-0539">Nucleus</keyword>
<feature type="compositionally biased region" description="Polar residues" evidence="4">
    <location>
        <begin position="13"/>
        <end position="24"/>
    </location>
</feature>